<organism evidence="2 3">
    <name type="scientific">Candidatus Nitrosocosmicus franklandianus</name>
    <dbReference type="NCBI Taxonomy" id="1798806"/>
    <lineage>
        <taxon>Archaea</taxon>
        <taxon>Nitrososphaerota</taxon>
        <taxon>Nitrososphaeria</taxon>
        <taxon>Nitrososphaerales</taxon>
        <taxon>Nitrososphaeraceae</taxon>
        <taxon>Candidatus Nitrosocosmicus</taxon>
    </lineage>
</organism>
<dbReference type="AlphaFoldDB" id="A0A484IA53"/>
<evidence type="ECO:0000256" key="1">
    <source>
        <dbReference type="SAM" id="Coils"/>
    </source>
</evidence>
<dbReference type="EMBL" id="LR216287">
    <property type="protein sequence ID" value="VFJ14123.1"/>
    <property type="molecule type" value="Genomic_DNA"/>
</dbReference>
<sequence>MDIGGKNLVMDDPDLELIKARKMKKLQEQLAFRERQEQEKAKIRDKNNLELQNQINKQKSDELDSERKFLLHHMYDRGDEVLKLAEQQFPFQTKMIIKRLNELIRFGEISRISGGDLLSVYRSLGMKIRVDTHISISDHGKTISFSDKLRESTSSEQDAE</sequence>
<name>A0A484IA53_9ARCH</name>
<keyword evidence="3" id="KW-1185">Reference proteome</keyword>
<evidence type="ECO:0000313" key="2">
    <source>
        <dbReference type="EMBL" id="VFJ14123.1"/>
    </source>
</evidence>
<dbReference type="KEGG" id="nfn:NFRAN_1801"/>
<keyword evidence="1" id="KW-0175">Coiled coil</keyword>
<accession>A0A484IA53</accession>
<evidence type="ECO:0000313" key="3">
    <source>
        <dbReference type="Proteomes" id="UP000294299"/>
    </source>
</evidence>
<gene>
    <name evidence="2" type="ORF">NFRAN_1801</name>
</gene>
<reference evidence="2 3" key="1">
    <citation type="submission" date="2019-02" db="EMBL/GenBank/DDBJ databases">
        <authorList>
            <person name="Lehtovirta-Morley E L."/>
        </authorList>
    </citation>
    <scope>NUCLEOTIDE SEQUENCE [LARGE SCALE GENOMIC DNA]</scope>
    <source>
        <strain evidence="2">NFRAN1</strain>
    </source>
</reference>
<evidence type="ECO:0008006" key="4">
    <source>
        <dbReference type="Google" id="ProtNLM"/>
    </source>
</evidence>
<protein>
    <recommendedName>
        <fullName evidence="4">Double-stranded DNA-binding domain protein</fullName>
    </recommendedName>
</protein>
<proteinExistence type="predicted"/>
<dbReference type="Proteomes" id="UP000294299">
    <property type="component" value="Chromosome NFRAN"/>
</dbReference>
<feature type="coiled-coil region" evidence="1">
    <location>
        <begin position="33"/>
        <end position="66"/>
    </location>
</feature>